<gene>
    <name evidence="1" type="ORF">CWI69_03415</name>
</gene>
<reference evidence="2" key="1">
    <citation type="journal article" date="2018" name="Front. Microbiol.">
        <title>Genome-Based Analysis Reveals the Taxonomy and Diversity of the Family Idiomarinaceae.</title>
        <authorList>
            <person name="Liu Y."/>
            <person name="Lai Q."/>
            <person name="Shao Z."/>
        </authorList>
    </citation>
    <scope>NUCLEOTIDE SEQUENCE [LARGE SCALE GENOMIC DNA]</scope>
    <source>
        <strain evidence="2">BH195</strain>
    </source>
</reference>
<protein>
    <recommendedName>
        <fullName evidence="3">Lipoprotein</fullName>
    </recommendedName>
</protein>
<dbReference type="PROSITE" id="PS51257">
    <property type="entry name" value="PROKAR_LIPOPROTEIN"/>
    <property type="match status" value="1"/>
</dbReference>
<dbReference type="RefSeq" id="WP_126761895.1">
    <property type="nucleotide sequence ID" value="NZ_JBHLTZ010000004.1"/>
</dbReference>
<evidence type="ECO:0000313" key="1">
    <source>
        <dbReference type="EMBL" id="RUO54475.1"/>
    </source>
</evidence>
<organism evidence="1 2">
    <name type="scientific">Pseudidiomarina halophila</name>
    <dbReference type="NCBI Taxonomy" id="1449799"/>
    <lineage>
        <taxon>Bacteria</taxon>
        <taxon>Pseudomonadati</taxon>
        <taxon>Pseudomonadota</taxon>
        <taxon>Gammaproteobacteria</taxon>
        <taxon>Alteromonadales</taxon>
        <taxon>Idiomarinaceae</taxon>
        <taxon>Pseudidiomarina</taxon>
    </lineage>
</organism>
<dbReference type="Pfam" id="PF19795">
    <property type="entry name" value="DUF6279"/>
    <property type="match status" value="1"/>
</dbReference>
<proteinExistence type="predicted"/>
<dbReference type="AlphaFoldDB" id="A0A432Y0K2"/>
<sequence>MLKVLLGRVCLLSLLLILGGCSTQFGYRFADTFVEWQLAKYVDLSGQLEDNVDRSIDELHLWHARTQLPRYRTMLDELIVTLDQDELGARDIISYSDRLFDFWATIRNQLEPYALTYLPQLSVEQREQLISNLHERLEEEREEDAELDPSERRRERLERTLERAKEWLGPLQAEQRTLLRRWLDDRVNNEAEWLAYQETWLELFATTLRDPAAPDYADRMSLLITAPDGLRSQVLVEANQYNRALTQQLLLDLYQTLSFGQKRHLRNKLADYRATVDSLIKNFAT</sequence>
<comment type="caution">
    <text evidence="1">The sequence shown here is derived from an EMBL/GenBank/DDBJ whole genome shotgun (WGS) entry which is preliminary data.</text>
</comment>
<dbReference type="PIRSF" id="PIRSF028200">
    <property type="entry name" value="UCP028200"/>
    <property type="match status" value="1"/>
</dbReference>
<dbReference type="EMBL" id="PIPW01000001">
    <property type="protein sequence ID" value="RUO54475.1"/>
    <property type="molecule type" value="Genomic_DNA"/>
</dbReference>
<keyword evidence="2" id="KW-1185">Reference proteome</keyword>
<accession>A0A432Y0K2</accession>
<name>A0A432Y0K2_9GAMM</name>
<evidence type="ECO:0000313" key="2">
    <source>
        <dbReference type="Proteomes" id="UP000287198"/>
    </source>
</evidence>
<dbReference type="Proteomes" id="UP000287198">
    <property type="component" value="Unassembled WGS sequence"/>
</dbReference>
<dbReference type="OrthoDB" id="5767052at2"/>
<dbReference type="InterPro" id="IPR016875">
    <property type="entry name" value="UCP028200"/>
</dbReference>
<evidence type="ECO:0008006" key="3">
    <source>
        <dbReference type="Google" id="ProtNLM"/>
    </source>
</evidence>